<sequence length="149" mass="16319">MSNAVEHVFKLQTGWDGGRNDTGEISCENLKTTISIPKEMDGPGIGTNPDELLLSAAAGCYMISLAAMLERSDIKAKLVLQSDGIVQVENNIFTYKKIVHHIEILLHDASESHVRLANRLALKAEENCMISRALRGNVEVQVDCSIKSL</sequence>
<reference evidence="1 2" key="1">
    <citation type="submission" date="2020-08" db="EMBL/GenBank/DDBJ databases">
        <title>A Genomic Blueprint of the Chicken Gut Microbiome.</title>
        <authorList>
            <person name="Gilroy R."/>
            <person name="Ravi A."/>
            <person name="Getino M."/>
            <person name="Pursley I."/>
            <person name="Horton D.L."/>
            <person name="Alikhan N.-F."/>
            <person name="Baker D."/>
            <person name="Gharbi K."/>
            <person name="Hall N."/>
            <person name="Watson M."/>
            <person name="Adriaenssens E.M."/>
            <person name="Foster-Nyarko E."/>
            <person name="Jarju S."/>
            <person name="Secka A."/>
            <person name="Antonio M."/>
            <person name="Oren A."/>
            <person name="Chaudhuri R."/>
            <person name="La Ragione R.M."/>
            <person name="Hildebrand F."/>
            <person name="Pallen M.J."/>
        </authorList>
    </citation>
    <scope>NUCLEOTIDE SEQUENCE [LARGE SCALE GENOMIC DNA]</scope>
    <source>
        <strain evidence="1 2">Re31</strain>
    </source>
</reference>
<dbReference type="InterPro" id="IPR019905">
    <property type="entry name" value="OsmC-like_firmicutes"/>
</dbReference>
<comment type="caution">
    <text evidence="1">The sequence shown here is derived from an EMBL/GenBank/DDBJ whole genome shotgun (WGS) entry which is preliminary data.</text>
</comment>
<dbReference type="EMBL" id="JACSQA010000018">
    <property type="protein sequence ID" value="MBD8027396.1"/>
    <property type="molecule type" value="Genomic_DNA"/>
</dbReference>
<protein>
    <submittedName>
        <fullName evidence="1">SACOL1771 family peroxiredoxin</fullName>
    </submittedName>
</protein>
<name>A0ABR8XDW0_9BACL</name>
<dbReference type="Proteomes" id="UP000640930">
    <property type="component" value="Unassembled WGS sequence"/>
</dbReference>
<dbReference type="InterPro" id="IPR036102">
    <property type="entry name" value="OsmC/Ohrsf"/>
</dbReference>
<organism evidence="1 2">
    <name type="scientific">Ureibacillus galli</name>
    <dbReference type="NCBI Taxonomy" id="2762222"/>
    <lineage>
        <taxon>Bacteria</taxon>
        <taxon>Bacillati</taxon>
        <taxon>Bacillota</taxon>
        <taxon>Bacilli</taxon>
        <taxon>Bacillales</taxon>
        <taxon>Caryophanaceae</taxon>
        <taxon>Ureibacillus</taxon>
    </lineage>
</organism>
<dbReference type="InterPro" id="IPR003718">
    <property type="entry name" value="OsmC/Ohr_fam"/>
</dbReference>
<dbReference type="PANTHER" id="PTHR42830">
    <property type="entry name" value="OSMOTICALLY INDUCIBLE FAMILY PROTEIN"/>
    <property type="match status" value="1"/>
</dbReference>
<dbReference type="InterPro" id="IPR052707">
    <property type="entry name" value="OsmC_Ohr_Peroxiredoxin"/>
</dbReference>
<dbReference type="InterPro" id="IPR015946">
    <property type="entry name" value="KH_dom-like_a/b"/>
</dbReference>
<dbReference type="NCBIfam" id="TIGR03563">
    <property type="entry name" value="perox_SACOL1771"/>
    <property type="match status" value="1"/>
</dbReference>
<dbReference type="RefSeq" id="WP_191707834.1">
    <property type="nucleotide sequence ID" value="NZ_JACSQA010000018.1"/>
</dbReference>
<accession>A0ABR8XDW0</accession>
<gene>
    <name evidence="1" type="ORF">H9636_12100</name>
</gene>
<evidence type="ECO:0000313" key="1">
    <source>
        <dbReference type="EMBL" id="MBD8027396.1"/>
    </source>
</evidence>
<dbReference type="PANTHER" id="PTHR42830:SF2">
    <property type="entry name" value="OSMC_OHR FAMILY PROTEIN"/>
    <property type="match status" value="1"/>
</dbReference>
<proteinExistence type="predicted"/>
<keyword evidence="2" id="KW-1185">Reference proteome</keyword>
<evidence type="ECO:0000313" key="2">
    <source>
        <dbReference type="Proteomes" id="UP000640930"/>
    </source>
</evidence>
<dbReference type="SUPFAM" id="SSF82784">
    <property type="entry name" value="OsmC-like"/>
    <property type="match status" value="1"/>
</dbReference>
<dbReference type="Gene3D" id="3.30.300.20">
    <property type="match status" value="1"/>
</dbReference>
<dbReference type="Pfam" id="PF02566">
    <property type="entry name" value="OsmC"/>
    <property type="match status" value="1"/>
</dbReference>